<gene>
    <name evidence="3" type="ORF">J2S44_002592</name>
</gene>
<keyword evidence="4" id="KW-1185">Reference proteome</keyword>
<dbReference type="PROSITE" id="PS51318">
    <property type="entry name" value="TAT"/>
    <property type="match status" value="1"/>
</dbReference>
<dbReference type="SUPFAM" id="SSF55797">
    <property type="entry name" value="PR-1-like"/>
    <property type="match status" value="1"/>
</dbReference>
<dbReference type="InterPro" id="IPR035940">
    <property type="entry name" value="CAP_sf"/>
</dbReference>
<evidence type="ECO:0000256" key="1">
    <source>
        <dbReference type="SAM" id="SignalP"/>
    </source>
</evidence>
<dbReference type="PANTHER" id="PTHR31157:SF1">
    <property type="entry name" value="SCP DOMAIN-CONTAINING PROTEIN"/>
    <property type="match status" value="1"/>
</dbReference>
<feature type="domain" description="SCP" evidence="2">
    <location>
        <begin position="45"/>
        <end position="160"/>
    </location>
</feature>
<dbReference type="EMBL" id="JAVDYC010000001">
    <property type="protein sequence ID" value="MDR7322342.1"/>
    <property type="molecule type" value="Genomic_DNA"/>
</dbReference>
<evidence type="ECO:0000313" key="3">
    <source>
        <dbReference type="EMBL" id="MDR7322342.1"/>
    </source>
</evidence>
<proteinExistence type="predicted"/>
<dbReference type="Gene3D" id="3.40.33.10">
    <property type="entry name" value="CAP"/>
    <property type="match status" value="1"/>
</dbReference>
<evidence type="ECO:0000313" key="4">
    <source>
        <dbReference type="Proteomes" id="UP001183629"/>
    </source>
</evidence>
<dbReference type="Pfam" id="PF00188">
    <property type="entry name" value="CAP"/>
    <property type="match status" value="1"/>
</dbReference>
<feature type="signal peptide" evidence="1">
    <location>
        <begin position="1"/>
        <end position="24"/>
    </location>
</feature>
<keyword evidence="1" id="KW-0732">Signal</keyword>
<dbReference type="CDD" id="cd05379">
    <property type="entry name" value="CAP_bacterial"/>
    <property type="match status" value="1"/>
</dbReference>
<name>A0AAE3ZM74_9ACTN</name>
<feature type="chain" id="PRO_5042199582" evidence="1">
    <location>
        <begin position="25"/>
        <end position="162"/>
    </location>
</feature>
<reference evidence="3 4" key="1">
    <citation type="submission" date="2023-07" db="EMBL/GenBank/DDBJ databases">
        <title>Sequencing the genomes of 1000 actinobacteria strains.</title>
        <authorList>
            <person name="Klenk H.-P."/>
        </authorList>
    </citation>
    <scope>NUCLEOTIDE SEQUENCE [LARGE SCALE GENOMIC DNA]</scope>
    <source>
        <strain evidence="3 4">DSM 44711</strain>
    </source>
</reference>
<protein>
    <submittedName>
        <fullName evidence="3">Uncharacterized protein YkwD</fullName>
    </submittedName>
</protein>
<organism evidence="3 4">
    <name type="scientific">Catenuloplanes niger</name>
    <dbReference type="NCBI Taxonomy" id="587534"/>
    <lineage>
        <taxon>Bacteria</taxon>
        <taxon>Bacillati</taxon>
        <taxon>Actinomycetota</taxon>
        <taxon>Actinomycetes</taxon>
        <taxon>Micromonosporales</taxon>
        <taxon>Micromonosporaceae</taxon>
        <taxon>Catenuloplanes</taxon>
    </lineage>
</organism>
<evidence type="ECO:0000259" key="2">
    <source>
        <dbReference type="Pfam" id="PF00188"/>
    </source>
</evidence>
<dbReference type="PANTHER" id="PTHR31157">
    <property type="entry name" value="SCP DOMAIN-CONTAINING PROTEIN"/>
    <property type="match status" value="1"/>
</dbReference>
<sequence length="162" mass="17699">MRTIVRRTALVVLAPAAAFGMTLAAPAASASAAPRTSTLEAQVVSLTNKARVKAGCERLVISRTLTEAAERHSADMVRNRFFSHTGANGSRFTERTRRAGFTRRAMGENIAWGYRDARGVMRGWLNSPGHRRNMLNCDSTMIGVGAVRNAKGVLYWTQEFGN</sequence>
<comment type="caution">
    <text evidence="3">The sequence shown here is derived from an EMBL/GenBank/DDBJ whole genome shotgun (WGS) entry which is preliminary data.</text>
</comment>
<accession>A0AAE3ZM74</accession>
<dbReference type="InterPro" id="IPR006311">
    <property type="entry name" value="TAT_signal"/>
</dbReference>
<dbReference type="RefSeq" id="WP_310412568.1">
    <property type="nucleotide sequence ID" value="NZ_JAVDYC010000001.1"/>
</dbReference>
<dbReference type="AlphaFoldDB" id="A0AAE3ZM74"/>
<dbReference type="Proteomes" id="UP001183629">
    <property type="component" value="Unassembled WGS sequence"/>
</dbReference>
<dbReference type="InterPro" id="IPR014044">
    <property type="entry name" value="CAP_dom"/>
</dbReference>